<dbReference type="PANTHER" id="PTHR11702:SF31">
    <property type="entry name" value="MITOCHONDRIAL RIBOSOME-ASSOCIATED GTPASE 2"/>
    <property type="match status" value="1"/>
</dbReference>
<keyword evidence="3 9" id="KW-0963">Cytoplasm</keyword>
<keyword evidence="8 9" id="KW-0342">GTP-binding</keyword>
<accession>A0ABZ1C020</accession>
<reference evidence="13 14" key="1">
    <citation type="journal article" date="2024" name="Front. Microbiol.">
        <title>Novel thermophilic genera Geochorda gen. nov. and Carboxydochorda gen. nov. from the deep terrestrial subsurface reveal the ecophysiological diversity in the class Limnochordia.</title>
        <authorList>
            <person name="Karnachuk O.V."/>
            <person name="Lukina A.P."/>
            <person name="Avakyan M.R."/>
            <person name="Kadnikov V.V."/>
            <person name="Begmatov S."/>
            <person name="Beletsky A.V."/>
            <person name="Vlasova K.G."/>
            <person name="Novikov A.A."/>
            <person name="Shcherbakova V.A."/>
            <person name="Mardanov A.V."/>
            <person name="Ravin N.V."/>
        </authorList>
    </citation>
    <scope>NUCLEOTIDE SEQUENCE [LARGE SCALE GENOMIC DNA]</scope>
    <source>
        <strain evidence="13 14">L945</strain>
    </source>
</reference>
<organism evidence="13 14">
    <name type="scientific">Carboxydichorda subterranea</name>
    <dbReference type="NCBI Taxonomy" id="3109565"/>
    <lineage>
        <taxon>Bacteria</taxon>
        <taxon>Bacillati</taxon>
        <taxon>Bacillota</taxon>
        <taxon>Limnochordia</taxon>
        <taxon>Limnochordales</taxon>
        <taxon>Geochordaceae</taxon>
        <taxon>Carboxydichorda</taxon>
    </lineage>
</organism>
<dbReference type="Pfam" id="PF01018">
    <property type="entry name" value="GTP1_OBG"/>
    <property type="match status" value="1"/>
</dbReference>
<dbReference type="EC" id="3.6.5.-" evidence="9"/>
<protein>
    <recommendedName>
        <fullName evidence="9">GTPase Obg</fullName>
        <ecNumber evidence="9">3.6.5.-</ecNumber>
    </recommendedName>
    <alternativeName>
        <fullName evidence="9">GTP-binding protein Obg</fullName>
    </alternativeName>
</protein>
<dbReference type="NCBIfam" id="NF008955">
    <property type="entry name" value="PRK12297.1"/>
    <property type="match status" value="1"/>
</dbReference>
<dbReference type="Pfam" id="PF01926">
    <property type="entry name" value="MMR_HSR1"/>
    <property type="match status" value="1"/>
</dbReference>
<dbReference type="InterPro" id="IPR031167">
    <property type="entry name" value="G_OBG"/>
</dbReference>
<feature type="domain" description="Obg" evidence="12">
    <location>
        <begin position="9"/>
        <end position="167"/>
    </location>
</feature>
<dbReference type="SUPFAM" id="SSF102741">
    <property type="entry name" value="Obg GTP-binding protein C-terminal domain"/>
    <property type="match status" value="1"/>
</dbReference>
<dbReference type="PROSITE" id="PS51710">
    <property type="entry name" value="G_OBG"/>
    <property type="match status" value="1"/>
</dbReference>
<evidence type="ECO:0000256" key="4">
    <source>
        <dbReference type="ARBA" id="ARBA00022723"/>
    </source>
</evidence>
<dbReference type="PROSITE" id="PS51881">
    <property type="entry name" value="OCT"/>
    <property type="match status" value="1"/>
</dbReference>
<dbReference type="PROSITE" id="PS00905">
    <property type="entry name" value="GTP1_OBG"/>
    <property type="match status" value="1"/>
</dbReference>
<feature type="binding site" evidence="9">
    <location>
        <begin position="221"/>
        <end position="224"/>
    </location>
    <ligand>
        <name>GTP</name>
        <dbReference type="ChEBI" id="CHEBI:37565"/>
    </ligand>
</feature>
<dbReference type="Pfam" id="PF09269">
    <property type="entry name" value="DUF1967"/>
    <property type="match status" value="1"/>
</dbReference>
<gene>
    <name evidence="13" type="primary">obgE</name>
    <name evidence="9" type="synonym">obg</name>
    <name evidence="13" type="ORF">U7230_04265</name>
</gene>
<dbReference type="InterPro" id="IPR006073">
    <property type="entry name" value="GTP-bd"/>
</dbReference>
<evidence type="ECO:0000313" key="14">
    <source>
        <dbReference type="Proteomes" id="UP001332192"/>
    </source>
</evidence>
<dbReference type="Proteomes" id="UP001332192">
    <property type="component" value="Chromosome"/>
</dbReference>
<dbReference type="EMBL" id="CP141615">
    <property type="protein sequence ID" value="WRP18228.1"/>
    <property type="molecule type" value="Genomic_DNA"/>
</dbReference>
<keyword evidence="5 9" id="KW-0547">Nucleotide-binding</keyword>
<feature type="domain" description="OBG-type G" evidence="10">
    <location>
        <begin position="168"/>
        <end position="339"/>
    </location>
</feature>
<dbReference type="Gene3D" id="3.40.50.300">
    <property type="entry name" value="P-loop containing nucleotide triphosphate hydrolases"/>
    <property type="match status" value="1"/>
</dbReference>
<comment type="subcellular location">
    <subcellularLocation>
        <location evidence="9">Cytoplasm</location>
    </subcellularLocation>
</comment>
<evidence type="ECO:0000256" key="7">
    <source>
        <dbReference type="ARBA" id="ARBA00022842"/>
    </source>
</evidence>
<evidence type="ECO:0000313" key="13">
    <source>
        <dbReference type="EMBL" id="WRP18228.1"/>
    </source>
</evidence>
<keyword evidence="14" id="KW-1185">Reference proteome</keyword>
<feature type="binding site" evidence="9">
    <location>
        <begin position="291"/>
        <end position="294"/>
    </location>
    <ligand>
        <name>GTP</name>
        <dbReference type="ChEBI" id="CHEBI:37565"/>
    </ligand>
</feature>
<sequence length="443" mass="48164">MESARLREAPLVDRVVVEVQAGDGGSGIISFRREKYVPRGGPDGGDGGRGGHVYLQADPQLFTLADFRFRRRFRAGRGHHGSGANKKGADGEDLVVRVPVGCVVYDDETGEMLADLVEPGQTVRVARGGRGGRGNARFVNPVRRAPRIAERGDPGEHRRIRLELKLLADVGLVGLPNAGKSSLLAASSRARPKIAAYPFTTLSPNLGLVRLGPNESFVMADIPGIIEGAHRGLGLGLAFLRHVERTRLLILVVDTSAQDGTDPVEALHVTRRELEQYDAALLARPMLVAANKMDLPEAHGRLPVLEQACRSLGLEVWPISAATGQGVDALLFRAFQELRQAVAREQPARAAGAGPKERPAVRVAGRLREARKVEVLRQDGGFVVRSPWLERLAARLDLEGQPDARAYLYEILQRSRVLDRLRSQGAKPGDPVRVGIHTLPFRE</sequence>
<dbReference type="HAMAP" id="MF_01454">
    <property type="entry name" value="GTPase_Obg"/>
    <property type="match status" value="1"/>
</dbReference>
<evidence type="ECO:0000259" key="12">
    <source>
        <dbReference type="PROSITE" id="PS51883"/>
    </source>
</evidence>
<dbReference type="SUPFAM" id="SSF52540">
    <property type="entry name" value="P-loop containing nucleoside triphosphate hydrolases"/>
    <property type="match status" value="1"/>
</dbReference>
<dbReference type="Gene3D" id="3.30.300.350">
    <property type="entry name" value="GTP-binding protein OBG, C-terminal domain"/>
    <property type="match status" value="1"/>
</dbReference>
<dbReference type="InterPro" id="IPR027417">
    <property type="entry name" value="P-loop_NTPase"/>
</dbReference>
<proteinExistence type="inferred from homology"/>
<feature type="binding site" evidence="9">
    <location>
        <begin position="320"/>
        <end position="322"/>
    </location>
    <ligand>
        <name>GTP</name>
        <dbReference type="ChEBI" id="CHEBI:37565"/>
    </ligand>
</feature>
<dbReference type="RefSeq" id="WP_324717499.1">
    <property type="nucleotide sequence ID" value="NZ_CP141615.1"/>
</dbReference>
<comment type="cofactor">
    <cofactor evidence="1 9">
        <name>Mg(2+)</name>
        <dbReference type="ChEBI" id="CHEBI:18420"/>
    </cofactor>
</comment>
<comment type="subunit">
    <text evidence="9">Monomer.</text>
</comment>
<dbReference type="InterPro" id="IPR036726">
    <property type="entry name" value="GTP1_OBG_dom_sf"/>
</dbReference>
<feature type="binding site" evidence="9">
    <location>
        <begin position="174"/>
        <end position="181"/>
    </location>
    <ligand>
        <name>GTP</name>
        <dbReference type="ChEBI" id="CHEBI:37565"/>
    </ligand>
</feature>
<dbReference type="InterPro" id="IPR015349">
    <property type="entry name" value="OCT_dom"/>
</dbReference>
<keyword evidence="4 9" id="KW-0479">Metal-binding</keyword>
<dbReference type="InterPro" id="IPR045086">
    <property type="entry name" value="OBG_GTPase"/>
</dbReference>
<dbReference type="SUPFAM" id="SSF82051">
    <property type="entry name" value="Obg GTP-binding protein N-terminal domain"/>
    <property type="match status" value="1"/>
</dbReference>
<dbReference type="NCBIfam" id="TIGR03595">
    <property type="entry name" value="Obg_CgtA_exten"/>
    <property type="match status" value="1"/>
</dbReference>
<keyword evidence="6 9" id="KW-0378">Hydrolase</keyword>
<feature type="binding site" evidence="9">
    <location>
        <position position="201"/>
    </location>
    <ligand>
        <name>Mg(2+)</name>
        <dbReference type="ChEBI" id="CHEBI:18420"/>
    </ligand>
</feature>
<dbReference type="NCBIfam" id="TIGR02729">
    <property type="entry name" value="Obg_CgtA"/>
    <property type="match status" value="1"/>
</dbReference>
<dbReference type="InterPro" id="IPR014100">
    <property type="entry name" value="GTP-bd_Obg/CgtA"/>
</dbReference>
<dbReference type="NCBIfam" id="NF008956">
    <property type="entry name" value="PRK12299.1"/>
    <property type="match status" value="1"/>
</dbReference>
<feature type="domain" description="OCT" evidence="11">
    <location>
        <begin position="365"/>
        <end position="443"/>
    </location>
</feature>
<evidence type="ECO:0000256" key="1">
    <source>
        <dbReference type="ARBA" id="ARBA00001946"/>
    </source>
</evidence>
<evidence type="ECO:0000256" key="8">
    <source>
        <dbReference type="ARBA" id="ARBA00023134"/>
    </source>
</evidence>
<dbReference type="PANTHER" id="PTHR11702">
    <property type="entry name" value="DEVELOPMENTALLY REGULATED GTP-BINDING PROTEIN-RELATED"/>
    <property type="match status" value="1"/>
</dbReference>
<dbReference type="InterPro" id="IPR006074">
    <property type="entry name" value="GTP1-OBG_CS"/>
</dbReference>
<comment type="function">
    <text evidence="9">An essential GTPase which binds GTP, GDP and possibly (p)ppGpp with moderate affinity, with high nucleotide exchange rates and a fairly low GTP hydrolysis rate. Plays a role in control of the cell cycle, stress response, ribosome biogenesis and in those bacteria that undergo differentiation, in morphogenesis control.</text>
</comment>
<evidence type="ECO:0000259" key="11">
    <source>
        <dbReference type="PROSITE" id="PS51881"/>
    </source>
</evidence>
<feature type="binding site" evidence="9">
    <location>
        <begin position="199"/>
        <end position="203"/>
    </location>
    <ligand>
        <name>GTP</name>
        <dbReference type="ChEBI" id="CHEBI:37565"/>
    </ligand>
</feature>
<dbReference type="Gene3D" id="2.70.210.12">
    <property type="entry name" value="GTP1/OBG domain"/>
    <property type="match status" value="1"/>
</dbReference>
<comment type="similarity">
    <text evidence="2 9">Belongs to the TRAFAC class OBG-HflX-like GTPase superfamily. OBG GTPase family.</text>
</comment>
<evidence type="ECO:0000256" key="3">
    <source>
        <dbReference type="ARBA" id="ARBA00022490"/>
    </source>
</evidence>
<dbReference type="PROSITE" id="PS51883">
    <property type="entry name" value="OBG"/>
    <property type="match status" value="1"/>
</dbReference>
<dbReference type="CDD" id="cd01898">
    <property type="entry name" value="Obg"/>
    <property type="match status" value="1"/>
</dbReference>
<evidence type="ECO:0000256" key="9">
    <source>
        <dbReference type="HAMAP-Rule" id="MF_01454"/>
    </source>
</evidence>
<keyword evidence="7 9" id="KW-0460">Magnesium</keyword>
<dbReference type="PRINTS" id="PR00326">
    <property type="entry name" value="GTP1OBG"/>
</dbReference>
<feature type="binding site" evidence="9">
    <location>
        <position position="181"/>
    </location>
    <ligand>
        <name>Mg(2+)</name>
        <dbReference type="ChEBI" id="CHEBI:18420"/>
    </ligand>
</feature>
<dbReference type="InterPro" id="IPR006169">
    <property type="entry name" value="GTP1_OBG_dom"/>
</dbReference>
<evidence type="ECO:0000259" key="10">
    <source>
        <dbReference type="PROSITE" id="PS51710"/>
    </source>
</evidence>
<dbReference type="NCBIfam" id="NF008954">
    <property type="entry name" value="PRK12296.1"/>
    <property type="match status" value="1"/>
</dbReference>
<evidence type="ECO:0000256" key="5">
    <source>
        <dbReference type="ARBA" id="ARBA00022741"/>
    </source>
</evidence>
<name>A0ABZ1C020_9FIRM</name>
<dbReference type="InterPro" id="IPR036346">
    <property type="entry name" value="GTP-bd_prot_GTP1/OBG_C_sf"/>
</dbReference>
<evidence type="ECO:0000256" key="2">
    <source>
        <dbReference type="ARBA" id="ARBA00007699"/>
    </source>
</evidence>
<evidence type="ECO:0000256" key="6">
    <source>
        <dbReference type="ARBA" id="ARBA00022801"/>
    </source>
</evidence>